<dbReference type="InterPro" id="IPR000192">
    <property type="entry name" value="Aminotrans_V_dom"/>
</dbReference>
<evidence type="ECO:0000256" key="1">
    <source>
        <dbReference type="ARBA" id="ARBA00001933"/>
    </source>
</evidence>
<accession>A0A5R9J572</accession>
<dbReference type="SUPFAM" id="SSF53383">
    <property type="entry name" value="PLP-dependent transferases"/>
    <property type="match status" value="1"/>
</dbReference>
<name>A0A5R9J572_9PROT</name>
<dbReference type="InterPro" id="IPR015424">
    <property type="entry name" value="PyrdxlP-dep_Trfase"/>
</dbReference>
<dbReference type="EC" id="2.6.1.37" evidence="7"/>
<dbReference type="Gene3D" id="3.40.640.10">
    <property type="entry name" value="Type I PLP-dependent aspartate aminotransferase-like (Major domain)"/>
    <property type="match status" value="1"/>
</dbReference>
<organism evidence="11 12">
    <name type="scientific">Lichenicoccus roseus</name>
    <dbReference type="NCBI Taxonomy" id="2683649"/>
    <lineage>
        <taxon>Bacteria</taxon>
        <taxon>Pseudomonadati</taxon>
        <taxon>Pseudomonadota</taxon>
        <taxon>Alphaproteobacteria</taxon>
        <taxon>Acetobacterales</taxon>
        <taxon>Acetobacteraceae</taxon>
        <taxon>Lichenicoccus</taxon>
    </lineage>
</organism>
<dbReference type="GO" id="GO:0047304">
    <property type="term" value="F:2-aminoethylphosphonate-pyruvate transaminase activity"/>
    <property type="evidence" value="ECO:0007669"/>
    <property type="project" value="UniProtKB-UniRule"/>
</dbReference>
<comment type="function">
    <text evidence="7">Involved in phosphonate degradation.</text>
</comment>
<evidence type="ECO:0000313" key="12">
    <source>
        <dbReference type="Proteomes" id="UP000305654"/>
    </source>
</evidence>
<evidence type="ECO:0000256" key="7">
    <source>
        <dbReference type="HAMAP-Rule" id="MF_01376"/>
    </source>
</evidence>
<evidence type="ECO:0000256" key="6">
    <source>
        <dbReference type="ARBA" id="ARBA00049460"/>
    </source>
</evidence>
<dbReference type="InterPro" id="IPR024169">
    <property type="entry name" value="SP_NH2Trfase/AEP_transaminase"/>
</dbReference>
<gene>
    <name evidence="7" type="primary">phnW</name>
    <name evidence="11" type="ORF">FE263_13430</name>
</gene>
<dbReference type="PANTHER" id="PTHR42778:SF1">
    <property type="entry name" value="2-AMINOETHYLPHOSPHONATE--PYRUVATE TRANSAMINASE"/>
    <property type="match status" value="1"/>
</dbReference>
<comment type="cofactor">
    <cofactor evidence="1 7 9">
        <name>pyridoxal 5'-phosphate</name>
        <dbReference type="ChEBI" id="CHEBI:597326"/>
    </cofactor>
</comment>
<keyword evidence="2 7" id="KW-0032">Aminotransferase</keyword>
<protein>
    <recommendedName>
        <fullName evidence="7">2-aminoethylphosphonate--pyruvate transaminase</fullName>
        <ecNumber evidence="7">2.6.1.37</ecNumber>
    </recommendedName>
    <alternativeName>
        <fullName evidence="7">2-aminoethylphosphonate aminotransferase</fullName>
    </alternativeName>
    <alternativeName>
        <fullName evidence="7">AEP transaminase</fullName>
        <shortName evidence="7">AEPT</shortName>
    </alternativeName>
</protein>
<dbReference type="PANTHER" id="PTHR42778">
    <property type="entry name" value="2-AMINOETHYLPHOSPHONATE--PYRUVATE TRANSAMINASE"/>
    <property type="match status" value="1"/>
</dbReference>
<evidence type="ECO:0000256" key="5">
    <source>
        <dbReference type="ARBA" id="ARBA00023317"/>
    </source>
</evidence>
<comment type="caution">
    <text evidence="11">The sequence shown here is derived from an EMBL/GenBank/DDBJ whole genome shotgun (WGS) entry which is preliminary data.</text>
</comment>
<feature type="binding site" evidence="8">
    <location>
        <position position="335"/>
    </location>
    <ligand>
        <name>substrate</name>
    </ligand>
</feature>
<dbReference type="InterPro" id="IPR015422">
    <property type="entry name" value="PyrdxlP-dep_Trfase_small"/>
</dbReference>
<sequence>MLRTLLLTPGPLTTTDATRAALGHDWGSRDPAFVALTSRLRSRLAAIAHGEDTHDAVLLAGSGTFAVEAAIGTLVPRDGRLLVLANGAYGERMAAIAGQIGRACSVERWAETAPVDPGRVRAILREDASITDVAVVQCETTTGLLNPVEAVAGIVAEAGRRLLVDAMSGFGALPLDLRQIRASAVMASSNKCLEGVPGIGVVVAERSHLAACAGQSHSLSLDLHAQWRGFVANGQWRYTPPVQVAAALEAALDQLDAEGGPQARLARYRNNHAMLTAGMARLGYRTTLPAALQAPIIVTFDEPGAGFDFTRFYDALQAEGIVIYPGKLTQAPSFRIGCIGAIDGHDIARALDCIARITAQQAEPVGTN</sequence>
<keyword evidence="3 7" id="KW-0808">Transferase</keyword>
<dbReference type="OrthoDB" id="9766472at2"/>
<feature type="modified residue" description="N6-(pyridoxal phosphate)lysine" evidence="7 9">
    <location>
        <position position="191"/>
    </location>
</feature>
<dbReference type="Proteomes" id="UP000305654">
    <property type="component" value="Unassembled WGS sequence"/>
</dbReference>
<dbReference type="NCBIfam" id="TIGR02326">
    <property type="entry name" value="transamin_PhnW"/>
    <property type="match status" value="1"/>
</dbReference>
<reference evidence="11 12" key="1">
    <citation type="submission" date="2019-05" db="EMBL/GenBank/DDBJ databases">
        <authorList>
            <person name="Pankratov T."/>
            <person name="Grouzdev D."/>
        </authorList>
    </citation>
    <scope>NUCLEOTIDE SEQUENCE [LARGE SCALE GENOMIC DNA]</scope>
    <source>
        <strain evidence="11 12">KEBCLARHB70R</strain>
    </source>
</reference>
<dbReference type="InterPro" id="IPR015421">
    <property type="entry name" value="PyrdxlP-dep_Trfase_major"/>
</dbReference>
<comment type="similarity">
    <text evidence="7">Belongs to the class-V pyridoxal-phosphate-dependent aminotransferase family. PhnW subfamily.</text>
</comment>
<keyword evidence="12" id="KW-1185">Reference proteome</keyword>
<dbReference type="AlphaFoldDB" id="A0A5R9J572"/>
<proteinExistence type="inferred from homology"/>
<evidence type="ECO:0000256" key="4">
    <source>
        <dbReference type="ARBA" id="ARBA00022898"/>
    </source>
</evidence>
<dbReference type="GO" id="GO:0019700">
    <property type="term" value="P:organic phosphonate catabolic process"/>
    <property type="evidence" value="ECO:0007669"/>
    <property type="project" value="UniProtKB-UniRule"/>
</dbReference>
<dbReference type="EMBL" id="VCDI01000004">
    <property type="protein sequence ID" value="TLU72119.1"/>
    <property type="molecule type" value="Genomic_DNA"/>
</dbReference>
<feature type="domain" description="Aminotransferase class V" evidence="10">
    <location>
        <begin position="37"/>
        <end position="334"/>
    </location>
</feature>
<dbReference type="NCBIfam" id="TIGR03301">
    <property type="entry name" value="PhnW-AepZ"/>
    <property type="match status" value="1"/>
</dbReference>
<keyword evidence="4 7" id="KW-0663">Pyridoxal phosphate</keyword>
<dbReference type="Gene3D" id="3.90.1150.10">
    <property type="entry name" value="Aspartate Aminotransferase, domain 1"/>
    <property type="match status" value="1"/>
</dbReference>
<evidence type="ECO:0000256" key="8">
    <source>
        <dbReference type="PIRSR" id="PIRSR000524-1"/>
    </source>
</evidence>
<comment type="subunit">
    <text evidence="7">Homodimer.</text>
</comment>
<evidence type="ECO:0000256" key="3">
    <source>
        <dbReference type="ARBA" id="ARBA00022679"/>
    </source>
</evidence>
<dbReference type="HAMAP" id="MF_01376">
    <property type="entry name" value="PhnW_aminotrans_5"/>
    <property type="match status" value="1"/>
</dbReference>
<evidence type="ECO:0000259" key="10">
    <source>
        <dbReference type="Pfam" id="PF00266"/>
    </source>
</evidence>
<comment type="catalytic activity">
    <reaction evidence="6 7">
        <text>(2-aminoethyl)phosphonate + pyruvate = phosphonoacetaldehyde + L-alanine</text>
        <dbReference type="Rhea" id="RHEA:17021"/>
        <dbReference type="ChEBI" id="CHEBI:15361"/>
        <dbReference type="ChEBI" id="CHEBI:57418"/>
        <dbReference type="ChEBI" id="CHEBI:57972"/>
        <dbReference type="ChEBI" id="CHEBI:58383"/>
        <dbReference type="EC" id="2.6.1.37"/>
    </reaction>
</comment>
<evidence type="ECO:0000256" key="9">
    <source>
        <dbReference type="PIRSR" id="PIRSR000524-50"/>
    </source>
</evidence>
<dbReference type="InterPro" id="IPR012703">
    <property type="entry name" value="NH2EtPonate_pyrv_transaminase"/>
</dbReference>
<keyword evidence="5 7" id="KW-0670">Pyruvate</keyword>
<dbReference type="NCBIfam" id="NF010006">
    <property type="entry name" value="PRK13479.1"/>
    <property type="match status" value="1"/>
</dbReference>
<evidence type="ECO:0000256" key="2">
    <source>
        <dbReference type="ARBA" id="ARBA00022576"/>
    </source>
</evidence>
<dbReference type="PIRSF" id="PIRSF000524">
    <property type="entry name" value="SPT"/>
    <property type="match status" value="1"/>
</dbReference>
<dbReference type="Pfam" id="PF00266">
    <property type="entry name" value="Aminotran_5"/>
    <property type="match status" value="1"/>
</dbReference>
<evidence type="ECO:0000313" key="11">
    <source>
        <dbReference type="EMBL" id="TLU72119.1"/>
    </source>
</evidence>